<dbReference type="Gene3D" id="2.130.10.10">
    <property type="entry name" value="YVTN repeat-like/Quinoprotein amine dehydrogenase"/>
    <property type="match status" value="1"/>
</dbReference>
<feature type="repeat" description="WD" evidence="3">
    <location>
        <begin position="45"/>
        <end position="86"/>
    </location>
</feature>
<organism evidence="4 5">
    <name type="scientific">Quercus suber</name>
    <name type="common">Cork oak</name>
    <dbReference type="NCBI Taxonomy" id="58331"/>
    <lineage>
        <taxon>Eukaryota</taxon>
        <taxon>Viridiplantae</taxon>
        <taxon>Streptophyta</taxon>
        <taxon>Embryophyta</taxon>
        <taxon>Tracheophyta</taxon>
        <taxon>Spermatophyta</taxon>
        <taxon>Magnoliopsida</taxon>
        <taxon>eudicotyledons</taxon>
        <taxon>Gunneridae</taxon>
        <taxon>Pentapetalae</taxon>
        <taxon>rosids</taxon>
        <taxon>fabids</taxon>
        <taxon>Fagales</taxon>
        <taxon>Fagaceae</taxon>
        <taxon>Quercus</taxon>
    </lineage>
</organism>
<dbReference type="InterPro" id="IPR036322">
    <property type="entry name" value="WD40_repeat_dom_sf"/>
</dbReference>
<dbReference type="InterPro" id="IPR015943">
    <property type="entry name" value="WD40/YVTN_repeat-like_dom_sf"/>
</dbReference>
<dbReference type="InterPro" id="IPR001680">
    <property type="entry name" value="WD40_rpt"/>
</dbReference>
<dbReference type="SUPFAM" id="SSF50978">
    <property type="entry name" value="WD40 repeat-like"/>
    <property type="match status" value="1"/>
</dbReference>
<sequence length="179" mass="19193">QKLEGHNRWVHAVAFSPDGQVVASASSDQTVRLWNALTGEQRQKLEGHNGSVHAVAFSPNGHAIASAGSDQTLRLWNAATGEVIQLISNVSTHSITFSVDGTSLHTTTGTFLLGSTISGSPADKSTRTISLELSEQWIRNRDEDLLWLPHEYRGTCSAVQGQSLVLGHTSGAVSIVRLK</sequence>
<evidence type="ECO:0000313" key="5">
    <source>
        <dbReference type="Proteomes" id="UP000237347"/>
    </source>
</evidence>
<dbReference type="InterPro" id="IPR019775">
    <property type="entry name" value="WD40_repeat_CS"/>
</dbReference>
<reference evidence="4 5" key="1">
    <citation type="journal article" date="2018" name="Sci. Data">
        <title>The draft genome sequence of cork oak.</title>
        <authorList>
            <person name="Ramos A.M."/>
            <person name="Usie A."/>
            <person name="Barbosa P."/>
            <person name="Barros P.M."/>
            <person name="Capote T."/>
            <person name="Chaves I."/>
            <person name="Simoes F."/>
            <person name="Abreu I."/>
            <person name="Carrasquinho I."/>
            <person name="Faro C."/>
            <person name="Guimaraes J.B."/>
            <person name="Mendonca D."/>
            <person name="Nobrega F."/>
            <person name="Rodrigues L."/>
            <person name="Saibo N.J.M."/>
            <person name="Varela M.C."/>
            <person name="Egas C."/>
            <person name="Matos J."/>
            <person name="Miguel C.M."/>
            <person name="Oliveira M.M."/>
            <person name="Ricardo C.P."/>
            <person name="Goncalves S."/>
        </authorList>
    </citation>
    <scope>NUCLEOTIDE SEQUENCE [LARGE SCALE GENOMIC DNA]</scope>
    <source>
        <strain evidence="5">cv. HL8</strain>
    </source>
</reference>
<keyword evidence="2" id="KW-0677">Repeat</keyword>
<dbReference type="AlphaFoldDB" id="A0AAW0IC73"/>
<dbReference type="PANTHER" id="PTHR19879">
    <property type="entry name" value="TRANSCRIPTION INITIATION FACTOR TFIID"/>
    <property type="match status" value="1"/>
</dbReference>
<gene>
    <name evidence="4" type="primary">HET-E1_9</name>
    <name evidence="4" type="ORF">CFP56_009759</name>
</gene>
<accession>A0AAW0IC73</accession>
<dbReference type="Pfam" id="PF00400">
    <property type="entry name" value="WD40"/>
    <property type="match status" value="2"/>
</dbReference>
<evidence type="ECO:0000256" key="2">
    <source>
        <dbReference type="ARBA" id="ARBA00022737"/>
    </source>
</evidence>
<dbReference type="PROSITE" id="PS00678">
    <property type="entry name" value="WD_REPEATS_1"/>
    <property type="match status" value="1"/>
</dbReference>
<dbReference type="EMBL" id="PKMF04001690">
    <property type="protein sequence ID" value="KAK7811754.1"/>
    <property type="molecule type" value="Genomic_DNA"/>
</dbReference>
<feature type="non-terminal residue" evidence="4">
    <location>
        <position position="1"/>
    </location>
</feature>
<dbReference type="SMART" id="SM00320">
    <property type="entry name" value="WD40"/>
    <property type="match status" value="2"/>
</dbReference>
<dbReference type="PROSITE" id="PS50294">
    <property type="entry name" value="WD_REPEATS_REGION"/>
    <property type="match status" value="2"/>
</dbReference>
<evidence type="ECO:0000256" key="3">
    <source>
        <dbReference type="PROSITE-ProRule" id="PRU00221"/>
    </source>
</evidence>
<proteinExistence type="predicted"/>
<evidence type="ECO:0000256" key="1">
    <source>
        <dbReference type="ARBA" id="ARBA00022574"/>
    </source>
</evidence>
<dbReference type="Proteomes" id="UP000237347">
    <property type="component" value="Unassembled WGS sequence"/>
</dbReference>
<feature type="repeat" description="WD" evidence="3">
    <location>
        <begin position="3"/>
        <end position="44"/>
    </location>
</feature>
<evidence type="ECO:0000313" key="4">
    <source>
        <dbReference type="EMBL" id="KAK7811754.1"/>
    </source>
</evidence>
<keyword evidence="1 3" id="KW-0853">WD repeat</keyword>
<comment type="caution">
    <text evidence="4">The sequence shown here is derived from an EMBL/GenBank/DDBJ whole genome shotgun (WGS) entry which is preliminary data.</text>
</comment>
<dbReference type="PROSITE" id="PS50082">
    <property type="entry name" value="WD_REPEATS_2"/>
    <property type="match status" value="2"/>
</dbReference>
<name>A0AAW0IC73_QUESU</name>
<keyword evidence="5" id="KW-1185">Reference proteome</keyword>
<protein>
    <submittedName>
        <fullName evidence="4">Vegetative incompatibility protein het-e-1</fullName>
    </submittedName>
</protein>
<dbReference type="PANTHER" id="PTHR19879:SF9">
    <property type="entry name" value="TRANSCRIPTION INITIATION FACTOR TFIID SUBUNIT 5"/>
    <property type="match status" value="1"/>
</dbReference>